<dbReference type="InterPro" id="IPR025979">
    <property type="entry name" value="ChrR-like_cupin_dom"/>
</dbReference>
<dbReference type="FunFam" id="2.60.120.10:FF:000188">
    <property type="entry name" value="Transcriptional activator putative"/>
    <property type="match status" value="1"/>
</dbReference>
<dbReference type="STRING" id="171383.AKJ31_09895"/>
<dbReference type="Gene3D" id="1.10.10.1320">
    <property type="entry name" value="Anti-sigma factor, zinc-finger domain"/>
    <property type="match status" value="1"/>
</dbReference>
<dbReference type="OrthoDB" id="2988517at2"/>
<dbReference type="Pfam" id="PF12973">
    <property type="entry name" value="Cupin_7"/>
    <property type="match status" value="1"/>
</dbReference>
<dbReference type="InterPro" id="IPR041916">
    <property type="entry name" value="Anti_sigma_zinc_sf"/>
</dbReference>
<dbReference type="Proteomes" id="UP000037530">
    <property type="component" value="Unassembled WGS sequence"/>
</dbReference>
<protein>
    <submittedName>
        <fullName evidence="2">Transcriptional regulator</fullName>
    </submittedName>
</protein>
<organism evidence="2 3">
    <name type="scientific">Vibrio hepatarius</name>
    <dbReference type="NCBI Taxonomy" id="171383"/>
    <lineage>
        <taxon>Bacteria</taxon>
        <taxon>Pseudomonadati</taxon>
        <taxon>Pseudomonadota</taxon>
        <taxon>Gammaproteobacteria</taxon>
        <taxon>Vibrionales</taxon>
        <taxon>Vibrionaceae</taxon>
        <taxon>Vibrio</taxon>
        <taxon>Vibrio oreintalis group</taxon>
    </lineage>
</organism>
<dbReference type="InterPro" id="IPR012807">
    <property type="entry name" value="Anti-sigma_ChrR"/>
</dbReference>
<evidence type="ECO:0000313" key="2">
    <source>
        <dbReference type="EMBL" id="KOO07733.1"/>
    </source>
</evidence>
<dbReference type="NCBIfam" id="TIGR02451">
    <property type="entry name" value="anti_sig_ChrR"/>
    <property type="match status" value="1"/>
</dbReference>
<dbReference type="AlphaFoldDB" id="A0A0M0I1E4"/>
<reference evidence="3" key="1">
    <citation type="submission" date="2015-08" db="EMBL/GenBank/DDBJ databases">
        <title>Vibrio galatheae sp. nov., a novel member of the Vibrionaceae family isolated from the Solomon Islands.</title>
        <authorList>
            <person name="Giubergia S."/>
            <person name="Machado H."/>
            <person name="Mateiu R.V."/>
            <person name="Gram L."/>
        </authorList>
    </citation>
    <scope>NUCLEOTIDE SEQUENCE [LARGE SCALE GENOMIC DNA]</scope>
    <source>
        <strain evidence="3">DSM 19134</strain>
    </source>
</reference>
<dbReference type="CDD" id="cd20301">
    <property type="entry name" value="cupin_ChrR"/>
    <property type="match status" value="1"/>
</dbReference>
<comment type="caution">
    <text evidence="2">The sequence shown here is derived from an EMBL/GenBank/DDBJ whole genome shotgun (WGS) entry which is preliminary data.</text>
</comment>
<proteinExistence type="predicted"/>
<dbReference type="SUPFAM" id="SSF51182">
    <property type="entry name" value="RmlC-like cupins"/>
    <property type="match status" value="1"/>
</dbReference>
<sequence>MSYHPEDLMLKSYVEGELDAVSALTIAVHIETCPECKRKVALFEQECGEALFSGSSEHVDHDEQVFDEIFDSIVCLEQNSEPFRMPRKPKQIEVNGKTFTLPVSLSSFVDHIGEWHSYGGKVFSAPVDIADNSRVNLMYIAEDVQIPQHTHKGLESTLVLHGSFSDENGHYQVGDFMIEDGSVKHSPTTSKGQDCLCLTVLTEPMLFTQGIARLFNRFGKGMYP</sequence>
<keyword evidence="3" id="KW-1185">Reference proteome</keyword>
<dbReference type="InterPro" id="IPR014710">
    <property type="entry name" value="RmlC-like_jellyroll"/>
</dbReference>
<name>A0A0M0I1E4_9VIBR</name>
<feature type="domain" description="ChrR-like cupin" evidence="1">
    <location>
        <begin position="134"/>
        <end position="201"/>
    </location>
</feature>
<gene>
    <name evidence="2" type="ORF">AKJ31_09895</name>
</gene>
<dbReference type="RefSeq" id="WP_053408935.1">
    <property type="nucleotide sequence ID" value="NZ_DAIPHI010000033.1"/>
</dbReference>
<dbReference type="EMBL" id="LHPI01000008">
    <property type="protein sequence ID" value="KOO07733.1"/>
    <property type="molecule type" value="Genomic_DNA"/>
</dbReference>
<evidence type="ECO:0000259" key="1">
    <source>
        <dbReference type="Pfam" id="PF12973"/>
    </source>
</evidence>
<accession>A0A0M0I1E4</accession>
<evidence type="ECO:0000313" key="3">
    <source>
        <dbReference type="Proteomes" id="UP000037530"/>
    </source>
</evidence>
<dbReference type="PATRIC" id="fig|171383.3.peg.2021"/>
<dbReference type="Gene3D" id="2.60.120.10">
    <property type="entry name" value="Jelly Rolls"/>
    <property type="match status" value="1"/>
</dbReference>
<dbReference type="InterPro" id="IPR011051">
    <property type="entry name" value="RmlC_Cupin_sf"/>
</dbReference>